<keyword evidence="1" id="KW-0812">Transmembrane</keyword>
<dbReference type="CDD" id="cd20746">
    <property type="entry name" value="FIX_Ntox15_NUC_DUF4112_RhsA-like"/>
    <property type="match status" value="1"/>
</dbReference>
<reference evidence="2 3" key="1">
    <citation type="submission" date="2019-12" db="EMBL/GenBank/DDBJ databases">
        <title>Comparative genomics gives insights into the taxonomy of the Azoarcus-Aromatoleum group and reveals separate origins of nif in the plant-associated Azoarcus and non-plant-associated Aromatoleum sub-groups.</title>
        <authorList>
            <person name="Lafos M."/>
            <person name="Maluk M."/>
            <person name="Batista M."/>
            <person name="Junghare M."/>
            <person name="Carmona M."/>
            <person name="Faoro H."/>
            <person name="Cruz L.M."/>
            <person name="Battistoni F."/>
            <person name="De Souza E."/>
            <person name="Pedrosa F."/>
            <person name="Chen W.-M."/>
            <person name="Poole P.S."/>
            <person name="Dixon R.A."/>
            <person name="James E.K."/>
        </authorList>
    </citation>
    <scope>NUCLEOTIDE SEQUENCE [LARGE SCALE GENOMIC DNA]</scope>
    <source>
        <strain evidence="2 3">22Lin</strain>
    </source>
</reference>
<organism evidence="2 3">
    <name type="scientific">Aromatoleum diolicum</name>
    <dbReference type="NCBI Taxonomy" id="75796"/>
    <lineage>
        <taxon>Bacteria</taxon>
        <taxon>Pseudomonadati</taxon>
        <taxon>Pseudomonadota</taxon>
        <taxon>Betaproteobacteria</taxon>
        <taxon>Rhodocyclales</taxon>
        <taxon>Rhodocyclaceae</taxon>
        <taxon>Aromatoleum</taxon>
    </lineage>
</organism>
<name>A0ABX1QI33_9RHOO</name>
<accession>A0ABX1QI33</accession>
<sequence length="320" mass="35003">MDEILDRTWSGMGEAWEWLRGVILGEWEDGRSTSQVVTDALAGLVPGVGSIITLRDLVAVIVRLVKHPEKRDDVDEWILLIAMLLPLIITLIGAAAVGVGALIGAELGGFLRAVALMLVKKGGVGLKAIIEFLQAHGYGNAAKALGEVRFSRYRQAVVDGLNGQIDKLAHLVRTFQARLRTLSPDSLPRWLPGRDRMMRAIDHCTVFVQQLDALRVAARKMIPLALIEMDNRLAALMAGNLRAATQTTHTIATGLPAPVVYTLESHTAHVHGGTMLRNTTPPEPHNTRRLPERHIIALAGKREYKFVDMDGRPVGAKPYP</sequence>
<evidence type="ECO:0000256" key="1">
    <source>
        <dbReference type="SAM" id="Phobius"/>
    </source>
</evidence>
<dbReference type="InterPro" id="IPR049802">
    <property type="entry name" value="RhsC-like_FIX"/>
</dbReference>
<feature type="transmembrane region" description="Helical" evidence="1">
    <location>
        <begin position="40"/>
        <end position="65"/>
    </location>
</feature>
<evidence type="ECO:0000313" key="2">
    <source>
        <dbReference type="EMBL" id="NMG77715.1"/>
    </source>
</evidence>
<keyword evidence="1" id="KW-1133">Transmembrane helix</keyword>
<comment type="caution">
    <text evidence="2">The sequence shown here is derived from an EMBL/GenBank/DDBJ whole genome shotgun (WGS) entry which is preliminary data.</text>
</comment>
<keyword evidence="1" id="KW-0472">Membrane</keyword>
<dbReference type="EMBL" id="WTVQ01000099">
    <property type="protein sequence ID" value="NMG77715.1"/>
    <property type="molecule type" value="Genomic_DNA"/>
</dbReference>
<evidence type="ECO:0000313" key="3">
    <source>
        <dbReference type="Proteomes" id="UP000648984"/>
    </source>
</evidence>
<protein>
    <submittedName>
        <fullName evidence="2">Uncharacterized protein</fullName>
    </submittedName>
</protein>
<keyword evidence="3" id="KW-1185">Reference proteome</keyword>
<dbReference type="RefSeq" id="WP_169262823.1">
    <property type="nucleotide sequence ID" value="NZ_WTVQ01000099.1"/>
</dbReference>
<proteinExistence type="predicted"/>
<gene>
    <name evidence="2" type="ORF">GPA25_23490</name>
</gene>
<dbReference type="Proteomes" id="UP000648984">
    <property type="component" value="Unassembled WGS sequence"/>
</dbReference>
<feature type="transmembrane region" description="Helical" evidence="1">
    <location>
        <begin position="77"/>
        <end position="95"/>
    </location>
</feature>